<accession>A0A2H0U8D8</accession>
<dbReference type="Proteomes" id="UP000231379">
    <property type="component" value="Unassembled WGS sequence"/>
</dbReference>
<protein>
    <recommendedName>
        <fullName evidence="4">Glycerophosphoryl diester phosphodiesterase membrane domain-containing protein</fullName>
    </recommendedName>
</protein>
<comment type="caution">
    <text evidence="2">The sequence shown here is derived from an EMBL/GenBank/DDBJ whole genome shotgun (WGS) entry which is preliminary data.</text>
</comment>
<reference evidence="3" key="1">
    <citation type="submission" date="2017-09" db="EMBL/GenBank/DDBJ databases">
        <title>Depth-based differentiation of microbial function through sediment-hosted aquifers and enrichment of novel symbionts in the deep terrestrial subsurface.</title>
        <authorList>
            <person name="Probst A.J."/>
            <person name="Ladd B."/>
            <person name="Jarett J.K."/>
            <person name="Geller-Mcgrath D.E."/>
            <person name="Sieber C.M.K."/>
            <person name="Emerson J.B."/>
            <person name="Anantharaman K."/>
            <person name="Thomas B.C."/>
            <person name="Malmstrom R."/>
            <person name="Stieglmeier M."/>
            <person name="Klingl A."/>
            <person name="Woyke T."/>
            <person name="Ryan C.M."/>
            <person name="Banfield J.F."/>
        </authorList>
    </citation>
    <scope>NUCLEOTIDE SEQUENCE [LARGE SCALE GENOMIC DNA]</scope>
</reference>
<proteinExistence type="predicted"/>
<feature type="transmembrane region" description="Helical" evidence="1">
    <location>
        <begin position="53"/>
        <end position="76"/>
    </location>
</feature>
<sequence length="249" mass="26188">MATFSIGESIRFGWETFKMRPWFLVGLALLTFAVSLVSSLVSEPVERSGVVSLIVLVSLASAALGIAVQLAVYKIAIRAHDSIETAEYADALPLKPFWKFVGATVLQGVLPMLAALAAALPLIPIGYMLENAVPRPLIVAVGVAVIVIAAAYVALRIIFMPILVADRSLGPISALKESMRITRGVLGKILLFFVVAGLLNVAGALLLFVGLLVTVPLTLIATVHVYRTLEHTASELAPVSEAPAAAPAA</sequence>
<name>A0A2H0U8D8_9BACT</name>
<keyword evidence="1" id="KW-0472">Membrane</keyword>
<dbReference type="EMBL" id="PFBM01000008">
    <property type="protein sequence ID" value="PIR82667.1"/>
    <property type="molecule type" value="Genomic_DNA"/>
</dbReference>
<keyword evidence="1" id="KW-0812">Transmembrane</keyword>
<evidence type="ECO:0000313" key="2">
    <source>
        <dbReference type="EMBL" id="PIR82667.1"/>
    </source>
</evidence>
<feature type="transmembrane region" description="Helical" evidence="1">
    <location>
        <begin position="137"/>
        <end position="159"/>
    </location>
</feature>
<dbReference type="AlphaFoldDB" id="A0A2H0U8D8"/>
<evidence type="ECO:0000313" key="3">
    <source>
        <dbReference type="Proteomes" id="UP000231379"/>
    </source>
</evidence>
<gene>
    <name evidence="2" type="ORF">COU20_01030</name>
</gene>
<keyword evidence="1" id="KW-1133">Transmembrane helix</keyword>
<feature type="transmembrane region" description="Helical" evidence="1">
    <location>
        <begin position="97"/>
        <end position="125"/>
    </location>
</feature>
<feature type="transmembrane region" description="Helical" evidence="1">
    <location>
        <begin position="21"/>
        <end position="41"/>
    </location>
</feature>
<organism evidence="2 3">
    <name type="scientific">Candidatus Kaiserbacteria bacterium CG10_big_fil_rev_8_21_14_0_10_59_10</name>
    <dbReference type="NCBI Taxonomy" id="1974612"/>
    <lineage>
        <taxon>Bacteria</taxon>
        <taxon>Candidatus Kaiseribacteriota</taxon>
    </lineage>
</organism>
<evidence type="ECO:0000256" key="1">
    <source>
        <dbReference type="SAM" id="Phobius"/>
    </source>
</evidence>
<evidence type="ECO:0008006" key="4">
    <source>
        <dbReference type="Google" id="ProtNLM"/>
    </source>
</evidence>